<evidence type="ECO:0000313" key="7">
    <source>
        <dbReference type="EMBL" id="CAG5097730.1"/>
    </source>
</evidence>
<feature type="region of interest" description="Disordered" evidence="4">
    <location>
        <begin position="149"/>
        <end position="199"/>
    </location>
</feature>
<proteinExistence type="inferred from homology"/>
<sequence length="199" mass="20680">MSDQPLSQGEENQPSYGTNANQAPSSSRKMQATKAQVDEVVDIMRTNVEAVLERDAKISMMDDRADALHQGASQFETQAAKLKNKFWLENMKYMIALGIVALIVIGVAVYNYQDNKEAIQGAMNGQGFGPAPTQSAGIVPTLAPSDVGAMGAGGGVPQGPSSMSAPEALGQPGQPSESDSLASGAENDDAVVPNASPTL</sequence>
<dbReference type="PANTHER" id="PTHR45701">
    <property type="entry name" value="SYNAPTOBREVIN FAMILY MEMBER"/>
    <property type="match status" value="1"/>
</dbReference>
<dbReference type="Pfam" id="PF00957">
    <property type="entry name" value="Synaptobrevin"/>
    <property type="match status" value="1"/>
</dbReference>
<dbReference type="InterPro" id="IPR042855">
    <property type="entry name" value="V_SNARE_CC"/>
</dbReference>
<keyword evidence="3" id="KW-0175">Coiled coil</keyword>
<organism evidence="7 8">
    <name type="scientific">Oikopleura dioica</name>
    <name type="common">Tunicate</name>
    <dbReference type="NCBI Taxonomy" id="34765"/>
    <lineage>
        <taxon>Eukaryota</taxon>
        <taxon>Metazoa</taxon>
        <taxon>Chordata</taxon>
        <taxon>Tunicata</taxon>
        <taxon>Appendicularia</taxon>
        <taxon>Copelata</taxon>
        <taxon>Oikopleuridae</taxon>
        <taxon>Oikopleura</taxon>
    </lineage>
</organism>
<gene>
    <name evidence="7" type="ORF">OKIOD_LOCUS6764</name>
</gene>
<evidence type="ECO:0000256" key="3">
    <source>
        <dbReference type="PROSITE-ProRule" id="PRU00290"/>
    </source>
</evidence>
<feature type="transmembrane region" description="Helical" evidence="5">
    <location>
        <begin position="93"/>
        <end position="112"/>
    </location>
</feature>
<dbReference type="CDD" id="cd15870">
    <property type="entry name" value="R-SNARE_VAMP2"/>
    <property type="match status" value="1"/>
</dbReference>
<dbReference type="PROSITE" id="PS50892">
    <property type="entry name" value="V_SNARE"/>
    <property type="match status" value="1"/>
</dbReference>
<feature type="region of interest" description="Disordered" evidence="4">
    <location>
        <begin position="1"/>
        <end position="34"/>
    </location>
</feature>
<keyword evidence="5" id="KW-0472">Membrane</keyword>
<keyword evidence="5" id="KW-1133">Transmembrane helix</keyword>
<evidence type="ECO:0000256" key="5">
    <source>
        <dbReference type="SAM" id="Phobius"/>
    </source>
</evidence>
<dbReference type="Gene3D" id="1.20.5.110">
    <property type="match status" value="1"/>
</dbReference>
<evidence type="ECO:0000256" key="4">
    <source>
        <dbReference type="SAM" id="MobiDB-lite"/>
    </source>
</evidence>
<dbReference type="Proteomes" id="UP001158576">
    <property type="component" value="Chromosome XSR"/>
</dbReference>
<accession>A0ABN7SC26</accession>
<feature type="domain" description="V-SNARE coiled-coil homology" evidence="6">
    <location>
        <begin position="29"/>
        <end position="89"/>
    </location>
</feature>
<dbReference type="InterPro" id="IPR016444">
    <property type="entry name" value="Synaptobrevin/VAMP"/>
</dbReference>
<evidence type="ECO:0000313" key="8">
    <source>
        <dbReference type="Proteomes" id="UP001158576"/>
    </source>
</evidence>
<reference evidence="7 8" key="1">
    <citation type="submission" date="2021-04" db="EMBL/GenBank/DDBJ databases">
        <authorList>
            <person name="Bliznina A."/>
        </authorList>
    </citation>
    <scope>NUCLEOTIDE SEQUENCE [LARGE SCALE GENOMIC DNA]</scope>
</reference>
<dbReference type="SUPFAM" id="SSF58038">
    <property type="entry name" value="SNARE fusion complex"/>
    <property type="match status" value="1"/>
</dbReference>
<evidence type="ECO:0000256" key="2">
    <source>
        <dbReference type="ARBA" id="ARBA00046280"/>
    </source>
</evidence>
<name>A0ABN7SC26_OIKDI</name>
<protein>
    <submittedName>
        <fullName evidence="7">Oidioi.mRNA.OKI2018_I69.XSR.g15206.t1.cds</fullName>
    </submittedName>
</protein>
<comment type="similarity">
    <text evidence="1">Belongs to the synaptobrevin family.</text>
</comment>
<dbReference type="PRINTS" id="PR00219">
    <property type="entry name" value="SYNAPTOBREVN"/>
</dbReference>
<evidence type="ECO:0000259" key="6">
    <source>
        <dbReference type="PROSITE" id="PS50892"/>
    </source>
</evidence>
<keyword evidence="5" id="KW-0812">Transmembrane</keyword>
<dbReference type="InterPro" id="IPR001388">
    <property type="entry name" value="Synaptobrevin-like"/>
</dbReference>
<dbReference type="EMBL" id="OU015569">
    <property type="protein sequence ID" value="CAG5097730.1"/>
    <property type="molecule type" value="Genomic_DNA"/>
</dbReference>
<comment type="subcellular location">
    <subcellularLocation>
        <location evidence="2">Endomembrane system</location>
        <topology evidence="2">Single-pass type IV membrane protein</topology>
    </subcellularLocation>
</comment>
<evidence type="ECO:0000256" key="1">
    <source>
        <dbReference type="ARBA" id="ARBA00008025"/>
    </source>
</evidence>
<keyword evidence="8" id="KW-1185">Reference proteome</keyword>